<name>A0A829YKF7_9GAMM</name>
<dbReference type="InterPro" id="IPR029061">
    <property type="entry name" value="THDP-binding"/>
</dbReference>
<dbReference type="PANTHER" id="PTHR43257">
    <property type="entry name" value="PYRUVATE DEHYDROGENASE E1 COMPONENT BETA SUBUNIT"/>
    <property type="match status" value="1"/>
</dbReference>
<dbReference type="InterPro" id="IPR033248">
    <property type="entry name" value="Transketolase_C"/>
</dbReference>
<gene>
    <name evidence="9" type="primary">bkdA_2</name>
    <name evidence="9" type="ORF">GCM10011487_56790</name>
</gene>
<organism evidence="9 10">
    <name type="scientific">Steroidobacter agaridevorans</name>
    <dbReference type="NCBI Taxonomy" id="2695856"/>
    <lineage>
        <taxon>Bacteria</taxon>
        <taxon>Pseudomonadati</taxon>
        <taxon>Pseudomonadota</taxon>
        <taxon>Gammaproteobacteria</taxon>
        <taxon>Steroidobacterales</taxon>
        <taxon>Steroidobacteraceae</taxon>
        <taxon>Steroidobacter</taxon>
    </lineage>
</organism>
<dbReference type="SUPFAM" id="SSF52922">
    <property type="entry name" value="TK C-terminal domain-like"/>
    <property type="match status" value="1"/>
</dbReference>
<dbReference type="AlphaFoldDB" id="A0A829YKF7"/>
<evidence type="ECO:0000256" key="6">
    <source>
        <dbReference type="ARBA" id="ARBA00070795"/>
    </source>
</evidence>
<comment type="function">
    <text evidence="2">The branched-chain alpha-keto dehydrogenase complex catalyzes the overall conversion of alpha-keto acids to acyl-CoA and CO(2). It contains multiple copies of three enzymatic components: branched-chain alpha-keto acid decarboxylase (E1), lipoamide acyltransferase (E2) and lipoamide dehydrogenase (E3).</text>
</comment>
<keyword evidence="5" id="KW-0786">Thiamine pyrophosphate</keyword>
<dbReference type="Proteomes" id="UP000445000">
    <property type="component" value="Unassembled WGS sequence"/>
</dbReference>
<dbReference type="GO" id="GO:0016624">
    <property type="term" value="F:oxidoreductase activity, acting on the aldehyde or oxo group of donors, disulfide as acceptor"/>
    <property type="evidence" value="ECO:0007669"/>
    <property type="project" value="InterPro"/>
</dbReference>
<dbReference type="EMBL" id="BLJN01000006">
    <property type="protein sequence ID" value="GFE83679.1"/>
    <property type="molecule type" value="Genomic_DNA"/>
</dbReference>
<keyword evidence="4" id="KW-0560">Oxidoreductase</keyword>
<comment type="function">
    <text evidence="3">E1 component of the 2-oxoglutarate dehydrogenase (OGDH) complex which catalyzes the decarboxylation of 2-oxoglutarate, the first step in the conversion of 2-oxoglutarate to succinyl-CoA and CO(2).</text>
</comment>
<protein>
    <recommendedName>
        <fullName evidence="6">2-oxoisovalerate dehydrogenase subunit beta</fullName>
    </recommendedName>
    <alternativeName>
        <fullName evidence="7">Branched-chain alpha-keto acid dehydrogenase E1 component beta chain</fullName>
    </alternativeName>
</protein>
<comment type="cofactor">
    <cofactor evidence="1">
        <name>thiamine diphosphate</name>
        <dbReference type="ChEBI" id="CHEBI:58937"/>
    </cofactor>
</comment>
<comment type="caution">
    <text evidence="9">The sequence shown here is derived from an EMBL/GenBank/DDBJ whole genome shotgun (WGS) entry which is preliminary data.</text>
</comment>
<dbReference type="FunFam" id="3.40.50.920:FF:000001">
    <property type="entry name" value="Pyruvate dehydrogenase E1 beta subunit"/>
    <property type="match status" value="1"/>
</dbReference>
<dbReference type="Gene3D" id="3.40.50.970">
    <property type="match status" value="2"/>
</dbReference>
<evidence type="ECO:0000313" key="9">
    <source>
        <dbReference type="EMBL" id="GFE83679.1"/>
    </source>
</evidence>
<proteinExistence type="predicted"/>
<dbReference type="Pfam" id="PF02779">
    <property type="entry name" value="Transket_pyr"/>
    <property type="match status" value="1"/>
</dbReference>
<evidence type="ECO:0000256" key="4">
    <source>
        <dbReference type="ARBA" id="ARBA00023002"/>
    </source>
</evidence>
<dbReference type="CDD" id="cd07036">
    <property type="entry name" value="TPP_PYR_E1-PDHc-beta_like"/>
    <property type="match status" value="1"/>
</dbReference>
<dbReference type="InterPro" id="IPR005475">
    <property type="entry name" value="Transketolase-like_Pyr-bd"/>
</dbReference>
<dbReference type="SUPFAM" id="SSF52518">
    <property type="entry name" value="Thiamin diphosphate-binding fold (THDP-binding)"/>
    <property type="match status" value="2"/>
</dbReference>
<dbReference type="CDD" id="cd02000">
    <property type="entry name" value="TPP_E1_PDC_ADC_BCADC"/>
    <property type="match status" value="1"/>
</dbReference>
<dbReference type="InterPro" id="IPR001017">
    <property type="entry name" value="DH_E1"/>
</dbReference>
<dbReference type="PANTHER" id="PTHR43257:SF2">
    <property type="entry name" value="PYRUVATE DEHYDROGENASE E1 COMPONENT SUBUNIT BETA"/>
    <property type="match status" value="1"/>
</dbReference>
<dbReference type="Gene3D" id="3.40.50.920">
    <property type="match status" value="1"/>
</dbReference>
<evidence type="ECO:0000259" key="8">
    <source>
        <dbReference type="SMART" id="SM00861"/>
    </source>
</evidence>
<accession>A0A829YKF7</accession>
<evidence type="ECO:0000313" key="10">
    <source>
        <dbReference type="Proteomes" id="UP000445000"/>
    </source>
</evidence>
<reference evidence="10" key="1">
    <citation type="submission" date="2020-01" db="EMBL/GenBank/DDBJ databases">
        <title>'Steroidobacter agaridevorans' sp. nov., agar-degrading bacteria isolated from rhizosphere soils.</title>
        <authorList>
            <person name="Ikenaga M."/>
            <person name="Kataoka M."/>
            <person name="Murouchi A."/>
            <person name="Katsuragi S."/>
            <person name="Sakai M."/>
        </authorList>
    </citation>
    <scope>NUCLEOTIDE SEQUENCE [LARGE SCALE GENOMIC DNA]</scope>
    <source>
        <strain evidence="10">YU21-B</strain>
    </source>
</reference>
<dbReference type="InterPro" id="IPR009014">
    <property type="entry name" value="Transketo_C/PFOR_II"/>
</dbReference>
<feature type="domain" description="Transketolase-like pyrimidine-binding" evidence="8">
    <location>
        <begin position="366"/>
        <end position="541"/>
    </location>
</feature>
<dbReference type="SMART" id="SM00861">
    <property type="entry name" value="Transket_pyr"/>
    <property type="match status" value="1"/>
</dbReference>
<keyword evidence="10" id="KW-1185">Reference proteome</keyword>
<dbReference type="FunFam" id="3.40.50.970:FF:000001">
    <property type="entry name" value="Pyruvate dehydrogenase E1 beta subunit"/>
    <property type="match status" value="1"/>
</dbReference>
<dbReference type="NCBIfam" id="NF006667">
    <property type="entry name" value="PRK09212.1"/>
    <property type="match status" value="1"/>
</dbReference>
<evidence type="ECO:0000256" key="1">
    <source>
        <dbReference type="ARBA" id="ARBA00001964"/>
    </source>
</evidence>
<evidence type="ECO:0000256" key="5">
    <source>
        <dbReference type="ARBA" id="ARBA00023052"/>
    </source>
</evidence>
<sequence length="688" mass="74129">MGRDDLAPHCESGALVLADKQMPDTSETSPAPQTSAETLLKLFETMLRIRRFEETATDLFKKGVIKGTAHSYIGQEAIAAGTCANLTEQDFVGSYHRGHGHCIAKGARVDRMLAELLGKETGYCRGLGGSMHVADLELNILGANGVVGATMPLGAGAALAAQYRKTNAVSIAFFGDGAANQGVFHEALNLAAVWKLPMVFVCENNQYALNTAFHQTTSVPQIAQRASAYGISGITIDGNDAEEVYHVTRAAIEKARSGQGPSLIEAMTWRWGPHSMRANLREPRTEEAMTAWKARDPLIRLQEKMAAARVPSERIEQIKGAVEQEIQAAVAFANQSPEPAITILDTAVYSPHHAHEEPTDKGERQLTYTQALNEALHQEMERDPSVLVLGEDIAETGGIFQATKGLVEKFGPARVRDTPISEATFCGAAVGAAIAGLRPIVEVQIFDFVTQMMDMIVNQAAKFRLMNGGTAKVPLVIRGPQGGGIRLAAQHSQSLEAWFAHIPGLVVVAPATAYDAKGLLTAAIRDDNPVMFLEHKMLYLGEKGPVPVESYAIPIGKADVKRQGNDVTVVATQAMVAKALSAAVVLEDEGISVEVIDPRTIRPLDEETILASVRKTHRLLVVHEACKTGGFAAEVCTRVVEREFRSLRAPVVRVAAYDTPMPFNDKLETAVIPSREAIADAIRALMKA</sequence>
<dbReference type="Pfam" id="PF02780">
    <property type="entry name" value="Transketolase_C"/>
    <property type="match status" value="1"/>
</dbReference>
<evidence type="ECO:0000256" key="3">
    <source>
        <dbReference type="ARBA" id="ARBA00003906"/>
    </source>
</evidence>
<dbReference type="Pfam" id="PF00676">
    <property type="entry name" value="E1_dh"/>
    <property type="match status" value="1"/>
</dbReference>
<evidence type="ECO:0000256" key="2">
    <source>
        <dbReference type="ARBA" id="ARBA00002859"/>
    </source>
</evidence>
<evidence type="ECO:0000256" key="7">
    <source>
        <dbReference type="ARBA" id="ARBA00082400"/>
    </source>
</evidence>